<organism evidence="1">
    <name type="scientific">Oryza barthii</name>
    <dbReference type="NCBI Taxonomy" id="65489"/>
    <lineage>
        <taxon>Eukaryota</taxon>
        <taxon>Viridiplantae</taxon>
        <taxon>Streptophyta</taxon>
        <taxon>Embryophyta</taxon>
        <taxon>Tracheophyta</taxon>
        <taxon>Spermatophyta</taxon>
        <taxon>Magnoliopsida</taxon>
        <taxon>Liliopsida</taxon>
        <taxon>Poales</taxon>
        <taxon>Poaceae</taxon>
        <taxon>BOP clade</taxon>
        <taxon>Oryzoideae</taxon>
        <taxon>Oryzeae</taxon>
        <taxon>Oryzinae</taxon>
        <taxon>Oryza</taxon>
    </lineage>
</organism>
<dbReference type="HOGENOM" id="CLU_2744142_0_0_1"/>
<protein>
    <submittedName>
        <fullName evidence="1">Uncharacterized protein</fullName>
    </submittedName>
</protein>
<dbReference type="PaxDb" id="65489-OBART07G02690.1"/>
<dbReference type="AlphaFoldDB" id="A0A0D3GM63"/>
<evidence type="ECO:0000313" key="2">
    <source>
        <dbReference type="Proteomes" id="UP000026960"/>
    </source>
</evidence>
<dbReference type="Proteomes" id="UP000026960">
    <property type="component" value="Chromosome 7"/>
</dbReference>
<keyword evidence="2" id="KW-1185">Reference proteome</keyword>
<dbReference type="Gramene" id="OBART07G02690.1">
    <property type="protein sequence ID" value="OBART07G02690.1"/>
    <property type="gene ID" value="OBART07G02690"/>
</dbReference>
<proteinExistence type="predicted"/>
<evidence type="ECO:0000313" key="1">
    <source>
        <dbReference type="EnsemblPlants" id="OBART07G02690.1"/>
    </source>
</evidence>
<reference evidence="1" key="1">
    <citation type="journal article" date="2009" name="Rice">
        <title>De Novo Next Generation Sequencing of Plant Genomes.</title>
        <authorList>
            <person name="Rounsley S."/>
            <person name="Marri P.R."/>
            <person name="Yu Y."/>
            <person name="He R."/>
            <person name="Sisneros N."/>
            <person name="Goicoechea J.L."/>
            <person name="Lee S.J."/>
            <person name="Angelova A."/>
            <person name="Kudrna D."/>
            <person name="Luo M."/>
            <person name="Affourtit J."/>
            <person name="Desany B."/>
            <person name="Knight J."/>
            <person name="Niazi F."/>
            <person name="Egholm M."/>
            <person name="Wing R.A."/>
        </authorList>
    </citation>
    <scope>NUCLEOTIDE SEQUENCE [LARGE SCALE GENOMIC DNA]</scope>
    <source>
        <strain evidence="1">cv. IRGC 105608</strain>
    </source>
</reference>
<dbReference type="EnsemblPlants" id="OBART07G02690.1">
    <property type="protein sequence ID" value="OBART07G02690.1"/>
    <property type="gene ID" value="OBART07G02690"/>
</dbReference>
<accession>A0A0D3GM63</accession>
<name>A0A0D3GM63_9ORYZ</name>
<sequence>MAAPPAGRVLRQPPSSSAGWNFRRGGLSISVCHGRIEAAAGGGVQLSPECGAAPAVNLTQRRHACMQARYSN</sequence>
<reference evidence="1" key="2">
    <citation type="submission" date="2015-03" db="UniProtKB">
        <authorList>
            <consortium name="EnsemblPlants"/>
        </authorList>
    </citation>
    <scope>IDENTIFICATION</scope>
</reference>